<dbReference type="EMBL" id="KF125246">
    <property type="protein sequence ID" value="AIA92572.1"/>
    <property type="molecule type" value="Genomic_DNA"/>
</dbReference>
<evidence type="ECO:0000313" key="3">
    <source>
        <dbReference type="EMBL" id="AIA92572.1"/>
    </source>
</evidence>
<feature type="domain" description="Beta-mannosidase-like galactose-binding" evidence="2">
    <location>
        <begin position="26"/>
        <end position="75"/>
    </location>
</feature>
<dbReference type="Gene3D" id="2.60.120.260">
    <property type="entry name" value="Galactose-binding domain-like"/>
    <property type="match status" value="1"/>
</dbReference>
<protein>
    <submittedName>
        <fullName evidence="3">CAZy families GH2 protein</fullName>
    </submittedName>
</protein>
<evidence type="ECO:0000259" key="2">
    <source>
        <dbReference type="Pfam" id="PF22666"/>
    </source>
</evidence>
<feature type="non-terminal residue" evidence="3">
    <location>
        <position position="77"/>
    </location>
</feature>
<dbReference type="Pfam" id="PF22666">
    <property type="entry name" value="Glyco_hydro_2_N2"/>
    <property type="match status" value="1"/>
</dbReference>
<organism evidence="3">
    <name type="scientific">uncultured Bifidobacterium sp</name>
    <dbReference type="NCBI Taxonomy" id="165187"/>
    <lineage>
        <taxon>Bacteria</taxon>
        <taxon>Bacillati</taxon>
        <taxon>Actinomycetota</taxon>
        <taxon>Actinomycetes</taxon>
        <taxon>Bifidobacteriales</taxon>
        <taxon>Bifidobacteriaceae</taxon>
        <taxon>Bifidobacterium</taxon>
        <taxon>environmental samples</taxon>
    </lineage>
</organism>
<reference evidence="3" key="1">
    <citation type="journal article" date="2013" name="Environ. Microbiol.">
        <title>Seasonally variable intestinal metagenomes of the red palm weevil (Rhynchophorus ferrugineus).</title>
        <authorList>
            <person name="Jia S."/>
            <person name="Zhang X."/>
            <person name="Zhang G."/>
            <person name="Yin A."/>
            <person name="Zhang S."/>
            <person name="Li F."/>
            <person name="Wang L."/>
            <person name="Zhao D."/>
            <person name="Yun Q."/>
            <person name="Tala"/>
            <person name="Wang J."/>
            <person name="Sun G."/>
            <person name="Baabdullah M."/>
            <person name="Yu X."/>
            <person name="Hu S."/>
            <person name="Al-Mssallem I.S."/>
            <person name="Yu J."/>
        </authorList>
    </citation>
    <scope>NUCLEOTIDE SEQUENCE</scope>
</reference>
<evidence type="ECO:0000256" key="1">
    <source>
        <dbReference type="ARBA" id="ARBA00022801"/>
    </source>
</evidence>
<accession>A0A060CCA1</accession>
<dbReference type="GO" id="GO:0004553">
    <property type="term" value="F:hydrolase activity, hydrolyzing O-glycosyl compounds"/>
    <property type="evidence" value="ECO:0007669"/>
    <property type="project" value="UniProtKB-ARBA"/>
</dbReference>
<dbReference type="AlphaFoldDB" id="A0A060CCA1"/>
<dbReference type="SUPFAM" id="SSF49785">
    <property type="entry name" value="Galactose-binding domain-like"/>
    <property type="match status" value="1"/>
</dbReference>
<proteinExistence type="predicted"/>
<name>A0A060CCA1_9BIFI</name>
<dbReference type="InterPro" id="IPR008979">
    <property type="entry name" value="Galactose-bd-like_sf"/>
</dbReference>
<dbReference type="InterPro" id="IPR054593">
    <property type="entry name" value="Beta-mannosidase-like_N2"/>
</dbReference>
<sequence>MSEGWRVNAVNPEVVPESIRSAAANGITAEVPGEVTLDLTRAGLIDDPFDGENESHQQWIGDVDWRYNCRFMWHQDA</sequence>
<keyword evidence="1" id="KW-0378">Hydrolase</keyword>